<organism evidence="1 2">
    <name type="scientific">Microctonus hyperodae</name>
    <name type="common">Parasitoid wasp</name>
    <dbReference type="NCBI Taxonomy" id="165561"/>
    <lineage>
        <taxon>Eukaryota</taxon>
        <taxon>Metazoa</taxon>
        <taxon>Ecdysozoa</taxon>
        <taxon>Arthropoda</taxon>
        <taxon>Hexapoda</taxon>
        <taxon>Insecta</taxon>
        <taxon>Pterygota</taxon>
        <taxon>Neoptera</taxon>
        <taxon>Endopterygota</taxon>
        <taxon>Hymenoptera</taxon>
        <taxon>Apocrita</taxon>
        <taxon>Ichneumonoidea</taxon>
        <taxon>Braconidae</taxon>
        <taxon>Euphorinae</taxon>
        <taxon>Microctonus</taxon>
    </lineage>
</organism>
<gene>
    <name evidence="1" type="ORF">PV327_007800</name>
</gene>
<accession>A0AA39FZY6</accession>
<reference evidence="1" key="2">
    <citation type="submission" date="2023-03" db="EMBL/GenBank/DDBJ databases">
        <authorList>
            <person name="Inwood S.N."/>
            <person name="Skelly J.G."/>
            <person name="Guhlin J."/>
            <person name="Harrop T.W.R."/>
            <person name="Goldson S.G."/>
            <person name="Dearden P.K."/>
        </authorList>
    </citation>
    <scope>NUCLEOTIDE SEQUENCE</scope>
    <source>
        <strain evidence="1">Lincoln</strain>
        <tissue evidence="1">Whole body</tissue>
    </source>
</reference>
<dbReference type="EMBL" id="JAQQBR010000004">
    <property type="protein sequence ID" value="KAK0178965.1"/>
    <property type="molecule type" value="Genomic_DNA"/>
</dbReference>
<evidence type="ECO:0000313" key="2">
    <source>
        <dbReference type="Proteomes" id="UP001168972"/>
    </source>
</evidence>
<protein>
    <submittedName>
        <fullName evidence="1">Uncharacterized protein</fullName>
    </submittedName>
</protein>
<keyword evidence="2" id="KW-1185">Reference proteome</keyword>
<evidence type="ECO:0000313" key="1">
    <source>
        <dbReference type="EMBL" id="KAK0178965.1"/>
    </source>
</evidence>
<proteinExistence type="predicted"/>
<sequence length="160" mass="17744">MNNNDKKISGRKLKGIKINWKQTDKSTSNKMVGTINGDGLCLEIETNNRQLELIGDGCRLTVINNNGNIKITGDGNRLEIITRNSGTIEYYGDGGRIILPNIPDSLLNSVNYIGDGGKVNIKKTSNQVFVVPKKFYKVIEHIGDKEIRSTVQLIKSIQVK</sequence>
<reference evidence="1" key="1">
    <citation type="journal article" date="2023" name="bioRxiv">
        <title>Scaffold-level genome assemblies of two parasitoid biocontrol wasps reveal the parthenogenesis mechanism and an associated novel virus.</title>
        <authorList>
            <person name="Inwood S."/>
            <person name="Skelly J."/>
            <person name="Guhlin J."/>
            <person name="Harrop T."/>
            <person name="Goldson S."/>
            <person name="Dearden P."/>
        </authorList>
    </citation>
    <scope>NUCLEOTIDE SEQUENCE</scope>
    <source>
        <strain evidence="1">Lincoln</strain>
        <tissue evidence="1">Whole body</tissue>
    </source>
</reference>
<dbReference type="AlphaFoldDB" id="A0AA39FZY6"/>
<dbReference type="Proteomes" id="UP001168972">
    <property type="component" value="Unassembled WGS sequence"/>
</dbReference>
<name>A0AA39FZY6_MICHY</name>
<comment type="caution">
    <text evidence="1">The sequence shown here is derived from an EMBL/GenBank/DDBJ whole genome shotgun (WGS) entry which is preliminary data.</text>
</comment>